<dbReference type="EMBL" id="KK120796">
    <property type="protein sequence ID" value="KFM79057.1"/>
    <property type="molecule type" value="Genomic_DNA"/>
</dbReference>
<keyword evidence="6" id="KW-1053">Target membrane</keyword>
<reference evidence="7 8" key="1">
    <citation type="submission" date="2013-11" db="EMBL/GenBank/DDBJ databases">
        <title>Genome sequencing of Stegodyphus mimosarum.</title>
        <authorList>
            <person name="Bechsgaard J."/>
        </authorList>
    </citation>
    <scope>NUCLEOTIDE SEQUENCE [LARGE SCALE GENOMIC DNA]</scope>
</reference>
<dbReference type="GO" id="GO:0044231">
    <property type="term" value="C:host cell presynaptic membrane"/>
    <property type="evidence" value="ECO:0007669"/>
    <property type="project" value="UniProtKB-KW"/>
</dbReference>
<keyword evidence="2" id="KW-0268">Exocytosis</keyword>
<keyword evidence="4" id="KW-0528">Neurotoxin</keyword>
<evidence type="ECO:0000256" key="5">
    <source>
        <dbReference type="ARBA" id="ARBA00023028"/>
    </source>
</evidence>
<evidence type="ECO:0000256" key="6">
    <source>
        <dbReference type="ARBA" id="ARBA00023298"/>
    </source>
</evidence>
<evidence type="ECO:0000256" key="2">
    <source>
        <dbReference type="ARBA" id="ARBA00022483"/>
    </source>
</evidence>
<proteinExistence type="predicted"/>
<feature type="non-terminal residue" evidence="7">
    <location>
        <position position="94"/>
    </location>
</feature>
<evidence type="ECO:0000313" key="8">
    <source>
        <dbReference type="Proteomes" id="UP000054359"/>
    </source>
</evidence>
<accession>A0A087UNW8</accession>
<comment type="subcellular location">
    <subcellularLocation>
        <location evidence="1">Target cell membrane</location>
    </subcellularLocation>
</comment>
<keyword evidence="5" id="KW-0638">Presynaptic neurotoxin</keyword>
<keyword evidence="6" id="KW-0472">Membrane</keyword>
<evidence type="ECO:0000256" key="1">
    <source>
        <dbReference type="ARBA" id="ARBA00004175"/>
    </source>
</evidence>
<evidence type="ECO:0000313" key="7">
    <source>
        <dbReference type="EMBL" id="KFM79057.1"/>
    </source>
</evidence>
<dbReference type="Proteomes" id="UP000054359">
    <property type="component" value="Unassembled WGS sequence"/>
</dbReference>
<name>A0A087UNW8_STEMI</name>
<keyword evidence="3" id="KW-1052">Target cell membrane</keyword>
<dbReference type="GO" id="GO:0006887">
    <property type="term" value="P:exocytosis"/>
    <property type="evidence" value="ECO:0007669"/>
    <property type="project" value="UniProtKB-KW"/>
</dbReference>
<dbReference type="Gene3D" id="1.25.40.20">
    <property type="entry name" value="Ankyrin repeat-containing domain"/>
    <property type="match status" value="1"/>
</dbReference>
<keyword evidence="5" id="KW-0800">Toxin</keyword>
<protein>
    <submittedName>
        <fullName evidence="7">Uncharacterized protein</fullName>
    </submittedName>
</protein>
<dbReference type="GO" id="GO:0044218">
    <property type="term" value="C:other organism cell membrane"/>
    <property type="evidence" value="ECO:0007669"/>
    <property type="project" value="UniProtKB-KW"/>
</dbReference>
<keyword evidence="8" id="KW-1185">Reference proteome</keyword>
<evidence type="ECO:0000256" key="3">
    <source>
        <dbReference type="ARBA" id="ARBA00022537"/>
    </source>
</evidence>
<dbReference type="SUPFAM" id="SSF48403">
    <property type="entry name" value="Ankyrin repeat"/>
    <property type="match status" value="1"/>
</dbReference>
<evidence type="ECO:0000256" key="4">
    <source>
        <dbReference type="ARBA" id="ARBA00022699"/>
    </source>
</evidence>
<dbReference type="OrthoDB" id="6437415at2759"/>
<organism evidence="7 8">
    <name type="scientific">Stegodyphus mimosarum</name>
    <name type="common">African social velvet spider</name>
    <dbReference type="NCBI Taxonomy" id="407821"/>
    <lineage>
        <taxon>Eukaryota</taxon>
        <taxon>Metazoa</taxon>
        <taxon>Ecdysozoa</taxon>
        <taxon>Arthropoda</taxon>
        <taxon>Chelicerata</taxon>
        <taxon>Arachnida</taxon>
        <taxon>Araneae</taxon>
        <taxon>Araneomorphae</taxon>
        <taxon>Entelegynae</taxon>
        <taxon>Eresoidea</taxon>
        <taxon>Eresidae</taxon>
        <taxon>Stegodyphus</taxon>
    </lineage>
</organism>
<sequence length="94" mass="11217">MQDEERKGKDVKVIYVLEEEQTIRPKQQTNLHLAVINWNIEEIYNIVEFHKMYKNPYSLINNRDAFGKTALDYALENSEKPNMQDVVKYLIENL</sequence>
<dbReference type="InterPro" id="IPR036770">
    <property type="entry name" value="Ankyrin_rpt-contain_sf"/>
</dbReference>
<gene>
    <name evidence="7" type="ORF">X975_24559</name>
</gene>
<dbReference type="AlphaFoldDB" id="A0A087UNW8"/>